<sequence length="312" mass="33867">MGHNHNHDDHNHGHSHGGHSHSHNANKKALTISFILISGFMFIEFIGGYLTNSLALISDAGHMLSDAVALGLSLSALIFGARAATPSKTYGYKRFEILAALLNGIVLVLLAVFICKEAIERLSSPPQVIGKGMMIISTIGLIINIIVAWILHSQGSTKENLNVRSAFLHVIGDLLGSVGAIIAAVLIILFGWYIADPIASMIVSLLVLYSGWNVLKESVNILMEAKPSGIDSEEVLNVLRSVNGVEGVHDLHIWMITSDFSVMTVHLKVNPEADRDLILEKAKRLIGNQFGIKHVTIQTEGRELCLCEESCN</sequence>
<evidence type="ECO:0000256" key="7">
    <source>
        <dbReference type="ARBA" id="ARBA00023065"/>
    </source>
</evidence>
<keyword evidence="4 10" id="KW-0812">Transmembrane</keyword>
<evidence type="ECO:0000256" key="8">
    <source>
        <dbReference type="ARBA" id="ARBA00023136"/>
    </source>
</evidence>
<feature type="region of interest" description="Disordered" evidence="9">
    <location>
        <begin position="1"/>
        <end position="23"/>
    </location>
</feature>
<evidence type="ECO:0000256" key="3">
    <source>
        <dbReference type="ARBA" id="ARBA00022448"/>
    </source>
</evidence>
<feature type="transmembrane region" description="Helical" evidence="10">
    <location>
        <begin position="95"/>
        <end position="114"/>
    </location>
</feature>
<evidence type="ECO:0000256" key="6">
    <source>
        <dbReference type="ARBA" id="ARBA00022989"/>
    </source>
</evidence>
<reference evidence="13" key="1">
    <citation type="submission" date="2016-04" db="EMBL/GenBank/DDBJ databases">
        <authorList>
            <person name="Evans L.H."/>
            <person name="Alamgir A."/>
            <person name="Owens N."/>
            <person name="Weber N.D."/>
            <person name="Virtaneva K."/>
            <person name="Barbian K."/>
            <person name="Babar A."/>
            <person name="Rosenke K."/>
        </authorList>
    </citation>
    <scope>NUCLEOTIDE SEQUENCE</scope>
    <source>
        <strain evidence="13">86-1</strain>
    </source>
</reference>
<dbReference type="PANTHER" id="PTHR11562:SF17">
    <property type="entry name" value="RE54080P-RELATED"/>
    <property type="match status" value="1"/>
</dbReference>
<feature type="transmembrane region" description="Helical" evidence="10">
    <location>
        <begin position="198"/>
        <end position="215"/>
    </location>
</feature>
<feature type="domain" description="Cation efflux protein transmembrane" evidence="11">
    <location>
        <begin position="30"/>
        <end position="223"/>
    </location>
</feature>
<protein>
    <submittedName>
        <fullName evidence="13">Cadmium, cobalt and zinc/H(+)-K(+) antiporter</fullName>
    </submittedName>
</protein>
<feature type="transmembrane region" description="Helical" evidence="10">
    <location>
        <begin position="134"/>
        <end position="151"/>
    </location>
</feature>
<keyword evidence="6 10" id="KW-1133">Transmembrane helix</keyword>
<evidence type="ECO:0000259" key="11">
    <source>
        <dbReference type="Pfam" id="PF01545"/>
    </source>
</evidence>
<dbReference type="InterPro" id="IPR036837">
    <property type="entry name" value="Cation_efflux_CTD_sf"/>
</dbReference>
<keyword evidence="3" id="KW-0813">Transport</keyword>
<feature type="compositionally biased region" description="Basic residues" evidence="9">
    <location>
        <begin position="13"/>
        <end position="23"/>
    </location>
</feature>
<dbReference type="Gene3D" id="1.20.1510.10">
    <property type="entry name" value="Cation efflux protein transmembrane domain"/>
    <property type="match status" value="1"/>
</dbReference>
<accession>A0A212ITX9</accession>
<evidence type="ECO:0000313" key="13">
    <source>
        <dbReference type="EMBL" id="SBV90678.1"/>
    </source>
</evidence>
<dbReference type="Pfam" id="PF01545">
    <property type="entry name" value="Cation_efflux"/>
    <property type="match status" value="1"/>
</dbReference>
<comment type="similarity">
    <text evidence="2">Belongs to the cation diffusion facilitator (CDF) transporter (TC 2.A.4) family. SLC30A subfamily.</text>
</comment>
<dbReference type="GO" id="GO:0005886">
    <property type="term" value="C:plasma membrane"/>
    <property type="evidence" value="ECO:0007669"/>
    <property type="project" value="TreeGrafter"/>
</dbReference>
<keyword evidence="5" id="KW-0862">Zinc</keyword>
<evidence type="ECO:0000259" key="12">
    <source>
        <dbReference type="Pfam" id="PF16916"/>
    </source>
</evidence>
<feature type="transmembrane region" description="Helical" evidence="10">
    <location>
        <begin position="29"/>
        <end position="51"/>
    </location>
</feature>
<dbReference type="NCBIfam" id="TIGR01297">
    <property type="entry name" value="CDF"/>
    <property type="match status" value="1"/>
</dbReference>
<dbReference type="Pfam" id="PF16916">
    <property type="entry name" value="ZT_dimer"/>
    <property type="match status" value="1"/>
</dbReference>
<dbReference type="RefSeq" id="WP_296937874.1">
    <property type="nucleotide sequence ID" value="NZ_LT599032.1"/>
</dbReference>
<dbReference type="InterPro" id="IPR002524">
    <property type="entry name" value="Cation_efflux"/>
</dbReference>
<gene>
    <name evidence="13" type="primary">czcD</name>
    <name evidence="13" type="ORF">KL86DYS1_10136</name>
</gene>
<keyword evidence="8 10" id="KW-0472">Membrane</keyword>
<dbReference type="AlphaFoldDB" id="A0A212ITX9"/>
<dbReference type="SUPFAM" id="SSF161111">
    <property type="entry name" value="Cation efflux protein transmembrane domain-like"/>
    <property type="match status" value="1"/>
</dbReference>
<proteinExistence type="inferred from homology"/>
<keyword evidence="5" id="KW-0864">Zinc transport</keyword>
<evidence type="ECO:0000256" key="9">
    <source>
        <dbReference type="SAM" id="MobiDB-lite"/>
    </source>
</evidence>
<feature type="transmembrane region" description="Helical" evidence="10">
    <location>
        <begin position="171"/>
        <end position="192"/>
    </location>
</feature>
<evidence type="ECO:0000256" key="4">
    <source>
        <dbReference type="ARBA" id="ARBA00022692"/>
    </source>
</evidence>
<comment type="subcellular location">
    <subcellularLocation>
        <location evidence="1">Membrane</location>
        <topology evidence="1">Multi-pass membrane protein</topology>
    </subcellularLocation>
</comment>
<evidence type="ECO:0000256" key="1">
    <source>
        <dbReference type="ARBA" id="ARBA00004141"/>
    </source>
</evidence>
<evidence type="ECO:0000256" key="2">
    <source>
        <dbReference type="ARBA" id="ARBA00008873"/>
    </source>
</evidence>
<dbReference type="InterPro" id="IPR050681">
    <property type="entry name" value="CDF/SLC30A"/>
</dbReference>
<evidence type="ECO:0000256" key="5">
    <source>
        <dbReference type="ARBA" id="ARBA00022906"/>
    </source>
</evidence>
<dbReference type="InterPro" id="IPR058533">
    <property type="entry name" value="Cation_efflux_TM"/>
</dbReference>
<dbReference type="GO" id="GO:0005385">
    <property type="term" value="F:zinc ion transmembrane transporter activity"/>
    <property type="evidence" value="ECO:0007669"/>
    <property type="project" value="TreeGrafter"/>
</dbReference>
<name>A0A212ITX9_9BACT</name>
<feature type="domain" description="Cation efflux protein cytoplasmic" evidence="12">
    <location>
        <begin position="227"/>
        <end position="300"/>
    </location>
</feature>
<dbReference type="InterPro" id="IPR027469">
    <property type="entry name" value="Cation_efflux_TMD_sf"/>
</dbReference>
<dbReference type="InterPro" id="IPR027470">
    <property type="entry name" value="Cation_efflux_CTD"/>
</dbReference>
<feature type="transmembrane region" description="Helical" evidence="10">
    <location>
        <begin position="63"/>
        <end position="83"/>
    </location>
</feature>
<keyword evidence="7" id="KW-0406">Ion transport</keyword>
<feature type="compositionally biased region" description="Basic and acidic residues" evidence="9">
    <location>
        <begin position="1"/>
        <end position="12"/>
    </location>
</feature>
<organism evidence="13">
    <name type="scientific">uncultured Dysgonomonas sp</name>
    <dbReference type="NCBI Taxonomy" id="206096"/>
    <lineage>
        <taxon>Bacteria</taxon>
        <taxon>Pseudomonadati</taxon>
        <taxon>Bacteroidota</taxon>
        <taxon>Bacteroidia</taxon>
        <taxon>Bacteroidales</taxon>
        <taxon>Dysgonomonadaceae</taxon>
        <taxon>Dysgonomonas</taxon>
        <taxon>environmental samples</taxon>
    </lineage>
</organism>
<dbReference type="EMBL" id="FLUM01000001">
    <property type="protein sequence ID" value="SBV90678.1"/>
    <property type="molecule type" value="Genomic_DNA"/>
</dbReference>
<dbReference type="SUPFAM" id="SSF160240">
    <property type="entry name" value="Cation efflux protein cytoplasmic domain-like"/>
    <property type="match status" value="1"/>
</dbReference>
<dbReference type="PANTHER" id="PTHR11562">
    <property type="entry name" value="CATION EFFLUX PROTEIN/ ZINC TRANSPORTER"/>
    <property type="match status" value="1"/>
</dbReference>
<evidence type="ECO:0000256" key="10">
    <source>
        <dbReference type="SAM" id="Phobius"/>
    </source>
</evidence>